<dbReference type="EMBL" id="JACBPP010000009">
    <property type="protein sequence ID" value="KAF7999531.1"/>
    <property type="molecule type" value="Genomic_DNA"/>
</dbReference>
<dbReference type="AlphaFoldDB" id="A0A8H7L7H2"/>
<accession>A0A8H7L7H2</accession>
<organism evidence="1 2">
    <name type="scientific">Metschnikowia pulcherrima</name>
    <dbReference type="NCBI Taxonomy" id="27326"/>
    <lineage>
        <taxon>Eukaryota</taxon>
        <taxon>Fungi</taxon>
        <taxon>Dikarya</taxon>
        <taxon>Ascomycota</taxon>
        <taxon>Saccharomycotina</taxon>
        <taxon>Pichiomycetes</taxon>
        <taxon>Metschnikowiaceae</taxon>
        <taxon>Metschnikowia</taxon>
    </lineage>
</organism>
<proteinExistence type="predicted"/>
<dbReference type="Proteomes" id="UP000649328">
    <property type="component" value="Unassembled WGS sequence"/>
</dbReference>
<protein>
    <submittedName>
        <fullName evidence="1">Uncharacterized protein</fullName>
    </submittedName>
</protein>
<evidence type="ECO:0000313" key="1">
    <source>
        <dbReference type="EMBL" id="KAF7999531.1"/>
    </source>
</evidence>
<dbReference type="OrthoDB" id="550575at2759"/>
<comment type="caution">
    <text evidence="1">The sequence shown here is derived from an EMBL/GenBank/DDBJ whole genome shotgun (WGS) entry which is preliminary data.</text>
</comment>
<keyword evidence="2" id="KW-1185">Reference proteome</keyword>
<name>A0A8H7L7H2_9ASCO</name>
<sequence length="92" mass="10345">MQTTRTQTSLEKPHQYGEKPLSLQHAMLLHDGDVEKARMAMKSSSSIACEKPSTNGVLHTCLLINKLFNRVAKEVIGDKIIFSSDEKFFSFC</sequence>
<gene>
    <name evidence="1" type="ORF">HF325_006207</name>
</gene>
<reference evidence="1" key="1">
    <citation type="submission" date="2020-10" db="EMBL/GenBank/DDBJ databases">
        <title>The Whole-Genome Sequence of Metschnikowia persimmonesis, a Novel Endophytic Yeast Species Isolated from Medicinal Plant Diospyros kaki Thumb.</title>
        <authorList>
            <person name="Rahmat E."/>
            <person name="Kang Y."/>
        </authorList>
    </citation>
    <scope>NUCLEOTIDE SEQUENCE</scope>
    <source>
        <strain evidence="1">KIOM G15050</strain>
    </source>
</reference>
<evidence type="ECO:0000313" key="2">
    <source>
        <dbReference type="Proteomes" id="UP000649328"/>
    </source>
</evidence>